<protein>
    <recommendedName>
        <fullName evidence="1">Protein kinase domain-containing protein</fullName>
    </recommendedName>
</protein>
<dbReference type="InterPro" id="IPR001245">
    <property type="entry name" value="Ser-Thr/Tyr_kinase_cat_dom"/>
</dbReference>
<gene>
    <name evidence="2" type="ORF">CYMTET_33785</name>
</gene>
<dbReference type="Pfam" id="PF07714">
    <property type="entry name" value="PK_Tyr_Ser-Thr"/>
    <property type="match status" value="1"/>
</dbReference>
<name>A0AAE0FCG3_9CHLO</name>
<evidence type="ECO:0000313" key="2">
    <source>
        <dbReference type="EMBL" id="KAK3257115.1"/>
    </source>
</evidence>
<reference evidence="2 3" key="1">
    <citation type="journal article" date="2015" name="Genome Biol. Evol.">
        <title>Comparative Genomics of a Bacterivorous Green Alga Reveals Evolutionary Causalities and Consequences of Phago-Mixotrophic Mode of Nutrition.</title>
        <authorList>
            <person name="Burns J.A."/>
            <person name="Paasch A."/>
            <person name="Narechania A."/>
            <person name="Kim E."/>
        </authorList>
    </citation>
    <scope>NUCLEOTIDE SEQUENCE [LARGE SCALE GENOMIC DNA]</scope>
    <source>
        <strain evidence="2 3">PLY_AMNH</strain>
    </source>
</reference>
<proteinExistence type="predicted"/>
<comment type="caution">
    <text evidence="2">The sequence shown here is derived from an EMBL/GenBank/DDBJ whole genome shotgun (WGS) entry which is preliminary data.</text>
</comment>
<evidence type="ECO:0000259" key="1">
    <source>
        <dbReference type="PROSITE" id="PS50011"/>
    </source>
</evidence>
<accession>A0AAE0FCG3</accession>
<dbReference type="EMBL" id="LGRX02020992">
    <property type="protein sequence ID" value="KAK3257115.1"/>
    <property type="molecule type" value="Genomic_DNA"/>
</dbReference>
<sequence length="197" mass="21082">VVMALVPGAGRVAGGQTGVVMALVPGAGRVAGGQTGVVMALVPGTPLGKAHDFDSVLRGRYPADKRASVSYVLECFSGLAAGLHWLHSHGIAHGDVFAHNLMVSEEGSAVLLDFGAAFFYDPDSEAPYSKCEIRAFGLLLKDMEERSINDEYGVRPAIRGLVQDCLLEEPAMRPTFAQAEERLNEMKQMLLSVNRIL</sequence>
<evidence type="ECO:0000313" key="3">
    <source>
        <dbReference type="Proteomes" id="UP001190700"/>
    </source>
</evidence>
<organism evidence="2 3">
    <name type="scientific">Cymbomonas tetramitiformis</name>
    <dbReference type="NCBI Taxonomy" id="36881"/>
    <lineage>
        <taxon>Eukaryota</taxon>
        <taxon>Viridiplantae</taxon>
        <taxon>Chlorophyta</taxon>
        <taxon>Pyramimonadophyceae</taxon>
        <taxon>Pyramimonadales</taxon>
        <taxon>Pyramimonadaceae</taxon>
        <taxon>Cymbomonas</taxon>
    </lineage>
</organism>
<dbReference type="PROSITE" id="PS50011">
    <property type="entry name" value="PROTEIN_KINASE_DOM"/>
    <property type="match status" value="1"/>
</dbReference>
<dbReference type="GO" id="GO:0005524">
    <property type="term" value="F:ATP binding"/>
    <property type="evidence" value="ECO:0007669"/>
    <property type="project" value="InterPro"/>
</dbReference>
<dbReference type="InterPro" id="IPR000719">
    <property type="entry name" value="Prot_kinase_dom"/>
</dbReference>
<feature type="non-terminal residue" evidence="2">
    <location>
        <position position="1"/>
    </location>
</feature>
<dbReference type="GO" id="GO:0004672">
    <property type="term" value="F:protein kinase activity"/>
    <property type="evidence" value="ECO:0007669"/>
    <property type="project" value="InterPro"/>
</dbReference>
<dbReference type="AlphaFoldDB" id="A0AAE0FCG3"/>
<feature type="domain" description="Protein kinase" evidence="1">
    <location>
        <begin position="1"/>
        <end position="197"/>
    </location>
</feature>
<keyword evidence="3" id="KW-1185">Reference proteome</keyword>
<dbReference type="SUPFAM" id="SSF56112">
    <property type="entry name" value="Protein kinase-like (PK-like)"/>
    <property type="match status" value="1"/>
</dbReference>
<dbReference type="Gene3D" id="1.10.510.10">
    <property type="entry name" value="Transferase(Phosphotransferase) domain 1"/>
    <property type="match status" value="1"/>
</dbReference>
<dbReference type="Proteomes" id="UP001190700">
    <property type="component" value="Unassembled WGS sequence"/>
</dbReference>
<dbReference type="InterPro" id="IPR011009">
    <property type="entry name" value="Kinase-like_dom_sf"/>
</dbReference>